<name>A0A644ZEQ5_9ZZZZ</name>
<reference evidence="1" key="1">
    <citation type="submission" date="2019-08" db="EMBL/GenBank/DDBJ databases">
        <authorList>
            <person name="Kucharzyk K."/>
            <person name="Murdoch R.W."/>
            <person name="Higgins S."/>
            <person name="Loffler F."/>
        </authorList>
    </citation>
    <scope>NUCLEOTIDE SEQUENCE</scope>
</reference>
<organism evidence="1">
    <name type="scientific">bioreactor metagenome</name>
    <dbReference type="NCBI Taxonomy" id="1076179"/>
    <lineage>
        <taxon>unclassified sequences</taxon>
        <taxon>metagenomes</taxon>
        <taxon>ecological metagenomes</taxon>
    </lineage>
</organism>
<evidence type="ECO:0000313" key="1">
    <source>
        <dbReference type="EMBL" id="MPM39375.1"/>
    </source>
</evidence>
<protein>
    <submittedName>
        <fullName evidence="1">Uncharacterized protein</fullName>
    </submittedName>
</protein>
<dbReference type="AlphaFoldDB" id="A0A644ZEQ5"/>
<gene>
    <name evidence="1" type="ORF">SDC9_86008</name>
</gene>
<proteinExistence type="predicted"/>
<dbReference type="EMBL" id="VSSQ01008616">
    <property type="protein sequence ID" value="MPM39375.1"/>
    <property type="molecule type" value="Genomic_DNA"/>
</dbReference>
<sequence>MLLLQGHLSENNYDGYPPHHHMMLLDLTLNDYEHYYKTTGNIFPNATLKTHILNPWRSALVRQLLQPSPGGYDFLSPVDPEHQNLYAFPGLHDGLDVLPMNLLPLPTLGVYTSQYTNINQMHSSCCLYNVEKILPDPRTQPVGHCWIRCGDFTLPGVLIEGQSYFSIRDLVSLDRSQTPQWDKIRLTVTL</sequence>
<accession>A0A644ZEQ5</accession>
<comment type="caution">
    <text evidence="1">The sequence shown here is derived from an EMBL/GenBank/DDBJ whole genome shotgun (WGS) entry which is preliminary data.</text>
</comment>